<dbReference type="PANTHER" id="PTHR36866:SF1">
    <property type="entry name" value="GENE 1043-RELATED"/>
    <property type="match status" value="1"/>
</dbReference>
<dbReference type="Ensembl" id="ENSPSMT00000027906.1">
    <property type="protein sequence ID" value="ENSPSMP00000024046.1"/>
    <property type="gene ID" value="ENSPSMG00000016969.1"/>
</dbReference>
<reference evidence="2" key="2">
    <citation type="submission" date="2025-09" db="UniProtKB">
        <authorList>
            <consortium name="Ensembl"/>
        </authorList>
    </citation>
    <scope>IDENTIFICATION</scope>
</reference>
<protein>
    <submittedName>
        <fullName evidence="2">Uncharacterized protein</fullName>
    </submittedName>
</protein>
<dbReference type="Pfam" id="PF15030">
    <property type="entry name" value="DUF4527"/>
    <property type="match status" value="1"/>
</dbReference>
<dbReference type="Proteomes" id="UP000694414">
    <property type="component" value="Unplaced"/>
</dbReference>
<reference evidence="2" key="1">
    <citation type="submission" date="2025-08" db="UniProtKB">
        <authorList>
            <consortium name="Ensembl"/>
        </authorList>
    </citation>
    <scope>IDENTIFICATION</scope>
</reference>
<name>A0A8C9A2M1_PROSS</name>
<dbReference type="InterPro" id="IPR032771">
    <property type="entry name" value="DUF4527"/>
</dbReference>
<dbReference type="PANTHER" id="PTHR36866">
    <property type="entry name" value="CHROMOSOME 4 OPEN READING FRAME 50"/>
    <property type="match status" value="1"/>
</dbReference>
<evidence type="ECO:0000313" key="2">
    <source>
        <dbReference type="Ensembl" id="ENSPSMP00000024046.1"/>
    </source>
</evidence>
<evidence type="ECO:0000313" key="3">
    <source>
        <dbReference type="Proteomes" id="UP000694414"/>
    </source>
</evidence>
<sequence length="266" mass="29069">MSLSSAAEEDPRLRAQRLRHQVLTLQCQLRDQAATHRELQVSRDRALFLQEELKGKVTLHPRPPPFQAKIASLVQKCRQRNGLITHLLRELHRHAPANLLLSELAQNTVTDAALAQYAATFLASGVPETSHRLDIESEMPVVPRAQRRLLNPGVDGDLRSPLCPESWPVSQAEWPAQTAQLDSLKLPPPSGPMLDPGLCLAAVTVEPGPSAQQLQDKGGMPGPGLQADSPAAPAELLSPGRILAFHQELRQSIRGHSQVNKSPLEL</sequence>
<organism evidence="2 3">
    <name type="scientific">Prolemur simus</name>
    <name type="common">Greater bamboo lemur</name>
    <name type="synonym">Hapalemur simus</name>
    <dbReference type="NCBI Taxonomy" id="1328070"/>
    <lineage>
        <taxon>Eukaryota</taxon>
        <taxon>Metazoa</taxon>
        <taxon>Chordata</taxon>
        <taxon>Craniata</taxon>
        <taxon>Vertebrata</taxon>
        <taxon>Euteleostomi</taxon>
        <taxon>Mammalia</taxon>
        <taxon>Eutheria</taxon>
        <taxon>Euarchontoglires</taxon>
        <taxon>Primates</taxon>
        <taxon>Strepsirrhini</taxon>
        <taxon>Lemuriformes</taxon>
        <taxon>Lemuridae</taxon>
        <taxon>Prolemur</taxon>
    </lineage>
</organism>
<feature type="region of interest" description="Disordered" evidence="1">
    <location>
        <begin position="209"/>
        <end position="232"/>
    </location>
</feature>
<dbReference type="GeneTree" id="ENSGT00390000003220"/>
<proteinExistence type="predicted"/>
<dbReference type="AlphaFoldDB" id="A0A8C9A2M1"/>
<keyword evidence="3" id="KW-1185">Reference proteome</keyword>
<accession>A0A8C9A2M1</accession>
<evidence type="ECO:0000256" key="1">
    <source>
        <dbReference type="SAM" id="MobiDB-lite"/>
    </source>
</evidence>